<sequence length="249" mass="27140">MTCRPRTDTDMAAKAQLSSWPEYPDEFALLQQRNLVGSVKTWISSDSVRAFPATDTRLSPEKMGELHECMSTTTAIVEAGQGGKAADGGKTGALGPQRHRRVAANARERRRMHGLNKAFDELRSVIPSLENEKKLSKYDTLQMAQIYITELSDLLAGVVHKECRSPADKTPRRSLIHSIRPPASAQSQPLLTGEQHQHQQREPPASINHLIILGPPHGLESSASGACSSSSDGESSPLSDTEDSHCGRQ</sequence>
<organism evidence="10 11">
    <name type="scientific">Nothobranchius furzeri</name>
    <name type="common">Turquoise killifish</name>
    <dbReference type="NCBI Taxonomy" id="105023"/>
    <lineage>
        <taxon>Eukaryota</taxon>
        <taxon>Metazoa</taxon>
        <taxon>Chordata</taxon>
        <taxon>Craniata</taxon>
        <taxon>Vertebrata</taxon>
        <taxon>Euteleostomi</taxon>
        <taxon>Actinopterygii</taxon>
        <taxon>Neopterygii</taxon>
        <taxon>Teleostei</taxon>
        <taxon>Neoteleostei</taxon>
        <taxon>Acanthomorphata</taxon>
        <taxon>Ovalentaria</taxon>
        <taxon>Atherinomorphae</taxon>
        <taxon>Cyprinodontiformes</taxon>
        <taxon>Nothobranchiidae</taxon>
        <taxon>Nothobranchius</taxon>
    </lineage>
</organism>
<dbReference type="InterPro" id="IPR036638">
    <property type="entry name" value="HLH_DNA-bd_sf"/>
</dbReference>
<gene>
    <name evidence="10" type="ORF">G4P62_000154</name>
</gene>
<dbReference type="InterPro" id="IPR050359">
    <property type="entry name" value="bHLH_transcription_factors"/>
</dbReference>
<evidence type="ECO:0000256" key="7">
    <source>
        <dbReference type="ARBA" id="ARBA00023242"/>
    </source>
</evidence>
<comment type="subcellular location">
    <subcellularLocation>
        <location evidence="1">Nucleus</location>
    </subcellularLocation>
</comment>
<dbReference type="AlphaFoldDB" id="A0A9D3BZZ4"/>
<dbReference type="GO" id="GO:0046983">
    <property type="term" value="F:protein dimerization activity"/>
    <property type="evidence" value="ECO:0007669"/>
    <property type="project" value="InterPro"/>
</dbReference>
<evidence type="ECO:0000256" key="6">
    <source>
        <dbReference type="ARBA" id="ARBA00023163"/>
    </source>
</evidence>
<keyword evidence="7" id="KW-0539">Nucleus</keyword>
<keyword evidence="3" id="KW-0221">Differentiation</keyword>
<dbReference type="SUPFAM" id="SSF47459">
    <property type="entry name" value="HLH, helix-loop-helix DNA-binding domain"/>
    <property type="match status" value="1"/>
</dbReference>
<dbReference type="PROSITE" id="PS50888">
    <property type="entry name" value="BHLH"/>
    <property type="match status" value="1"/>
</dbReference>
<comment type="caution">
    <text evidence="10">The sequence shown here is derived from an EMBL/GenBank/DDBJ whole genome shotgun (WGS) entry which is preliminary data.</text>
</comment>
<proteinExistence type="predicted"/>
<keyword evidence="4" id="KW-0524">Neurogenesis</keyword>
<feature type="compositionally biased region" description="Low complexity" evidence="8">
    <location>
        <begin position="219"/>
        <end position="239"/>
    </location>
</feature>
<dbReference type="InterPro" id="IPR032661">
    <property type="entry name" value="ATOH1_bHLH"/>
</dbReference>
<reference evidence="10" key="1">
    <citation type="submission" date="2020-03" db="EMBL/GenBank/DDBJ databases">
        <title>Intra-Species Differences in Population Size shape Life History and Genome Evolution.</title>
        <authorList>
            <person name="Willemsen D."/>
            <person name="Cui R."/>
            <person name="Valenzano D.R."/>
        </authorList>
    </citation>
    <scope>NUCLEOTIDE SEQUENCE</scope>
    <source>
        <strain evidence="10">GRZ</strain>
        <tissue evidence="10">Whole</tissue>
    </source>
</reference>
<dbReference type="OMA" id="GWPEYPE"/>
<protein>
    <submittedName>
        <fullName evidence="10">Class A basic helix-loop-helix protein 15-like</fullName>
    </submittedName>
</protein>
<name>A0A9D3BZZ4_NOTFU</name>
<feature type="domain" description="BHLH" evidence="9">
    <location>
        <begin position="99"/>
        <end position="151"/>
    </location>
</feature>
<evidence type="ECO:0000313" key="10">
    <source>
        <dbReference type="EMBL" id="KAF7227951.1"/>
    </source>
</evidence>
<dbReference type="GO" id="GO:0061564">
    <property type="term" value="P:axon development"/>
    <property type="evidence" value="ECO:0007669"/>
    <property type="project" value="TreeGrafter"/>
</dbReference>
<feature type="region of interest" description="Disordered" evidence="8">
    <location>
        <begin position="164"/>
        <end position="249"/>
    </location>
</feature>
<dbReference type="GO" id="GO:0005634">
    <property type="term" value="C:nucleus"/>
    <property type="evidence" value="ECO:0007669"/>
    <property type="project" value="UniProtKB-SubCell"/>
</dbReference>
<dbReference type="SMART" id="SM00353">
    <property type="entry name" value="HLH"/>
    <property type="match status" value="1"/>
</dbReference>
<dbReference type="KEGG" id="nfu:107393191"/>
<keyword evidence="2" id="KW-0217">Developmental protein</keyword>
<dbReference type="InterPro" id="IPR011598">
    <property type="entry name" value="bHLH_dom"/>
</dbReference>
<dbReference type="Gene3D" id="4.10.280.10">
    <property type="entry name" value="Helix-loop-helix DNA-binding domain"/>
    <property type="match status" value="1"/>
</dbReference>
<evidence type="ECO:0000256" key="5">
    <source>
        <dbReference type="ARBA" id="ARBA00023015"/>
    </source>
</evidence>
<evidence type="ECO:0000256" key="3">
    <source>
        <dbReference type="ARBA" id="ARBA00022782"/>
    </source>
</evidence>
<keyword evidence="5" id="KW-0805">Transcription regulation</keyword>
<dbReference type="Pfam" id="PF00010">
    <property type="entry name" value="HLH"/>
    <property type="match status" value="1"/>
</dbReference>
<evidence type="ECO:0000313" key="11">
    <source>
        <dbReference type="Proteomes" id="UP000822369"/>
    </source>
</evidence>
<dbReference type="FunFam" id="4.10.280.10:FF:000025">
    <property type="entry name" value="protein atonal homolog 7"/>
    <property type="match status" value="1"/>
</dbReference>
<dbReference type="OrthoDB" id="6161578at2759"/>
<evidence type="ECO:0000259" key="9">
    <source>
        <dbReference type="PROSITE" id="PS50888"/>
    </source>
</evidence>
<dbReference type="GO" id="GO:0045944">
    <property type="term" value="P:positive regulation of transcription by RNA polymerase II"/>
    <property type="evidence" value="ECO:0007669"/>
    <property type="project" value="TreeGrafter"/>
</dbReference>
<dbReference type="CDD" id="cd19713">
    <property type="entry name" value="bHLH_TS_ATOH1"/>
    <property type="match status" value="1"/>
</dbReference>
<dbReference type="Proteomes" id="UP000822369">
    <property type="component" value="Chromosome 2"/>
</dbReference>
<evidence type="ECO:0000256" key="4">
    <source>
        <dbReference type="ARBA" id="ARBA00022902"/>
    </source>
</evidence>
<dbReference type="GO" id="GO:0070888">
    <property type="term" value="F:E-box binding"/>
    <property type="evidence" value="ECO:0007669"/>
    <property type="project" value="TreeGrafter"/>
</dbReference>
<accession>A0A9D3BZZ4</accession>
<dbReference type="PANTHER" id="PTHR19290">
    <property type="entry name" value="BASIC HELIX-LOOP-HELIX PROTEIN NEUROGENIN-RELATED"/>
    <property type="match status" value="1"/>
</dbReference>
<evidence type="ECO:0000256" key="8">
    <source>
        <dbReference type="SAM" id="MobiDB-lite"/>
    </source>
</evidence>
<dbReference type="EMBL" id="JAAVVJ010000002">
    <property type="protein sequence ID" value="KAF7227951.1"/>
    <property type="molecule type" value="Genomic_DNA"/>
</dbReference>
<evidence type="ECO:0000256" key="2">
    <source>
        <dbReference type="ARBA" id="ARBA00022473"/>
    </source>
</evidence>
<dbReference type="GO" id="GO:0007423">
    <property type="term" value="P:sensory organ development"/>
    <property type="evidence" value="ECO:0007669"/>
    <property type="project" value="TreeGrafter"/>
</dbReference>
<keyword evidence="6" id="KW-0804">Transcription</keyword>
<dbReference type="PANTHER" id="PTHR19290:SF150">
    <property type="entry name" value="ATONAL BHLH TRANSCRIPTION FACTOR 1B"/>
    <property type="match status" value="1"/>
</dbReference>
<evidence type="ECO:0000256" key="1">
    <source>
        <dbReference type="ARBA" id="ARBA00004123"/>
    </source>
</evidence>
<dbReference type="GO" id="GO:0000981">
    <property type="term" value="F:DNA-binding transcription factor activity, RNA polymerase II-specific"/>
    <property type="evidence" value="ECO:0007669"/>
    <property type="project" value="TreeGrafter"/>
</dbReference>